<dbReference type="SUPFAM" id="SSF56672">
    <property type="entry name" value="DNA/RNA polymerases"/>
    <property type="match status" value="1"/>
</dbReference>
<feature type="compositionally biased region" description="Basic and acidic residues" evidence="3">
    <location>
        <begin position="619"/>
        <end position="633"/>
    </location>
</feature>
<comment type="caution">
    <text evidence="5">The sequence shown here is derived from an EMBL/GenBank/DDBJ whole genome shotgun (WGS) entry which is preliminary data.</text>
</comment>
<sequence length="672" mass="74561">MCLLPNLELSKPQLSKNLKSARELPAILHDKLNKEIRAGRFQGPFDSPPFFNLRVSPLGIVPKKESGKYRLIHHLSYPKGGPMNDGIPEDDTTVTYILFDRAVEMVRKAGPGTLMAKSDIESAFRLLPVHPDCYYLLGAMFEDKYYFDTCLPMGCSISCHYFEMFSTFLEWVARKVTRLPSTTHYLDDFLFVGPANSEVCHYALVQFKDVMSCFGVPLSSEKTIGPVSVITFLGIEIDSVAMEFRLPQDKISKLQELIAGCLSVDAVWSAAVGTAANAGMPAFGLGCPGELIPLLRSSIAPATWKAYGKAWDEWCLVAAEKPVLKGWRRASARSDQRRPISFTLLSNLVRVSGSVCDSTYEATLISAAFSLAFFGAMRVSEILPSSRCRAGGLQLEDLVICDDGLRVRVRRSKTDQEGRGMDVIWRGTRGLTWSQVLPEIVRIGRVASSPTVVVIHAGGNDLASFPLAELLTLMRADLDKLPDFFPVMRLVWSEMIPRLVWRGARELGAMERSRRTLNQRISRFIRFKNGVVVRHHRLEGDNSGFLLPDGVHLNDAGLDIFLDGLREGVVQALHSLVAAAKWVVMRLVKIPAPGVRRAICCNLSTTESTPGQSEDSTCPEEKRGWNPELQKNGETKVAELARLLRANSANGKKDTQSSWSAETKHLRYVSKV</sequence>
<dbReference type="PROSITE" id="PS50878">
    <property type="entry name" value="RT_POL"/>
    <property type="match status" value="1"/>
</dbReference>
<keyword evidence="6" id="KW-1185">Reference proteome</keyword>
<name>A0ABN9L9C8_9NEOB</name>
<dbReference type="InterPro" id="IPR000477">
    <property type="entry name" value="RT_dom"/>
</dbReference>
<evidence type="ECO:0000259" key="4">
    <source>
        <dbReference type="PROSITE" id="PS50878"/>
    </source>
</evidence>
<dbReference type="Gene3D" id="3.10.10.10">
    <property type="entry name" value="HIV Type 1 Reverse Transcriptase, subunit A, domain 1"/>
    <property type="match status" value="1"/>
</dbReference>
<feature type="region of interest" description="Disordered" evidence="3">
    <location>
        <begin position="606"/>
        <end position="633"/>
    </location>
</feature>
<proteinExistence type="inferred from homology"/>
<dbReference type="PANTHER" id="PTHR33050">
    <property type="entry name" value="REVERSE TRANSCRIPTASE DOMAIN-CONTAINING PROTEIN"/>
    <property type="match status" value="1"/>
</dbReference>
<dbReference type="InterPro" id="IPR052055">
    <property type="entry name" value="Hepadnavirus_pol/RT"/>
</dbReference>
<gene>
    <name evidence="5" type="ORF">RIMI_LOCUS6794868</name>
</gene>
<organism evidence="5 6">
    <name type="scientific">Ranitomeya imitator</name>
    <name type="common">mimic poison frog</name>
    <dbReference type="NCBI Taxonomy" id="111125"/>
    <lineage>
        <taxon>Eukaryota</taxon>
        <taxon>Metazoa</taxon>
        <taxon>Chordata</taxon>
        <taxon>Craniata</taxon>
        <taxon>Vertebrata</taxon>
        <taxon>Euteleostomi</taxon>
        <taxon>Amphibia</taxon>
        <taxon>Batrachia</taxon>
        <taxon>Anura</taxon>
        <taxon>Neobatrachia</taxon>
        <taxon>Hyloidea</taxon>
        <taxon>Dendrobatidae</taxon>
        <taxon>Dendrobatinae</taxon>
        <taxon>Ranitomeya</taxon>
    </lineage>
</organism>
<evidence type="ECO:0000256" key="1">
    <source>
        <dbReference type="ARBA" id="ARBA00010879"/>
    </source>
</evidence>
<dbReference type="InterPro" id="IPR036514">
    <property type="entry name" value="SGNH_hydro_sf"/>
</dbReference>
<protein>
    <recommendedName>
        <fullName evidence="2">ribonuclease H</fullName>
        <ecNumber evidence="2">3.1.26.4</ecNumber>
    </recommendedName>
</protein>
<dbReference type="InterPro" id="IPR043502">
    <property type="entry name" value="DNA/RNA_pol_sf"/>
</dbReference>
<dbReference type="InterPro" id="IPR043128">
    <property type="entry name" value="Rev_trsase/Diguanyl_cyclase"/>
</dbReference>
<dbReference type="Pfam" id="PF00078">
    <property type="entry name" value="RVT_1"/>
    <property type="match status" value="1"/>
</dbReference>
<dbReference type="EC" id="3.1.26.4" evidence="2"/>
<dbReference type="PANTHER" id="PTHR33050:SF8">
    <property type="entry name" value="REVERSE TRANSCRIPTASE DOMAIN-CONTAINING PROTEIN"/>
    <property type="match status" value="1"/>
</dbReference>
<feature type="domain" description="Reverse transcriptase" evidence="4">
    <location>
        <begin position="42"/>
        <end position="237"/>
    </location>
</feature>
<dbReference type="Proteomes" id="UP001176940">
    <property type="component" value="Unassembled WGS sequence"/>
</dbReference>
<feature type="compositionally biased region" description="Polar residues" evidence="3">
    <location>
        <begin position="606"/>
        <end position="616"/>
    </location>
</feature>
<dbReference type="SUPFAM" id="SSF52266">
    <property type="entry name" value="SGNH hydrolase"/>
    <property type="match status" value="1"/>
</dbReference>
<accession>A0ABN9L9C8</accession>
<dbReference type="EMBL" id="CAUEEQ010012470">
    <property type="protein sequence ID" value="CAJ0936584.1"/>
    <property type="molecule type" value="Genomic_DNA"/>
</dbReference>
<comment type="similarity">
    <text evidence="1">Belongs to the beta type-B retroviral polymerase family. HERV class-II K(HML-2) pol subfamily.</text>
</comment>
<evidence type="ECO:0000313" key="6">
    <source>
        <dbReference type="Proteomes" id="UP001176940"/>
    </source>
</evidence>
<dbReference type="InterPro" id="IPR011010">
    <property type="entry name" value="DNA_brk_join_enz"/>
</dbReference>
<evidence type="ECO:0000256" key="3">
    <source>
        <dbReference type="SAM" id="MobiDB-lite"/>
    </source>
</evidence>
<dbReference type="Gene3D" id="3.40.50.1110">
    <property type="entry name" value="SGNH hydrolase"/>
    <property type="match status" value="1"/>
</dbReference>
<evidence type="ECO:0000313" key="5">
    <source>
        <dbReference type="EMBL" id="CAJ0936584.1"/>
    </source>
</evidence>
<evidence type="ECO:0000256" key="2">
    <source>
        <dbReference type="ARBA" id="ARBA00012180"/>
    </source>
</evidence>
<dbReference type="SUPFAM" id="SSF56349">
    <property type="entry name" value="DNA breaking-rejoining enzymes"/>
    <property type="match status" value="1"/>
</dbReference>
<dbReference type="CDD" id="cd00229">
    <property type="entry name" value="SGNH_hydrolase"/>
    <property type="match status" value="1"/>
</dbReference>
<dbReference type="Gene3D" id="3.30.70.270">
    <property type="match status" value="1"/>
</dbReference>
<reference evidence="5" key="1">
    <citation type="submission" date="2023-07" db="EMBL/GenBank/DDBJ databases">
        <authorList>
            <person name="Stuckert A."/>
        </authorList>
    </citation>
    <scope>NUCLEOTIDE SEQUENCE</scope>
</reference>